<evidence type="ECO:0000313" key="2">
    <source>
        <dbReference type="Proteomes" id="UP000278807"/>
    </source>
</evidence>
<protein>
    <submittedName>
        <fullName evidence="3">CRAL-TRIO domain-containing protein</fullName>
    </submittedName>
</protein>
<dbReference type="Proteomes" id="UP000278807">
    <property type="component" value="Unassembled WGS sequence"/>
</dbReference>
<evidence type="ECO:0000313" key="3">
    <source>
        <dbReference type="WBParaSite" id="HNAJ_0001016701-mRNA-1"/>
    </source>
</evidence>
<reference evidence="1 2" key="2">
    <citation type="submission" date="2018-11" db="EMBL/GenBank/DDBJ databases">
        <authorList>
            <consortium name="Pathogen Informatics"/>
        </authorList>
    </citation>
    <scope>NUCLEOTIDE SEQUENCE [LARGE SCALE GENOMIC DNA]</scope>
</reference>
<dbReference type="WBParaSite" id="HNAJ_0001016701-mRNA-1">
    <property type="protein sequence ID" value="HNAJ_0001016701-mRNA-1"/>
    <property type="gene ID" value="HNAJ_0001016701"/>
</dbReference>
<dbReference type="AlphaFoldDB" id="A0A0R3TRF6"/>
<accession>A0A0R3TRF6</accession>
<proteinExistence type="predicted"/>
<dbReference type="OrthoDB" id="543859at2759"/>
<keyword evidence="2" id="KW-1185">Reference proteome</keyword>
<organism evidence="3">
    <name type="scientific">Rodentolepis nana</name>
    <name type="common">Dwarf tapeworm</name>
    <name type="synonym">Hymenolepis nana</name>
    <dbReference type="NCBI Taxonomy" id="102285"/>
    <lineage>
        <taxon>Eukaryota</taxon>
        <taxon>Metazoa</taxon>
        <taxon>Spiralia</taxon>
        <taxon>Lophotrochozoa</taxon>
        <taxon>Platyhelminthes</taxon>
        <taxon>Cestoda</taxon>
        <taxon>Eucestoda</taxon>
        <taxon>Cyclophyllidea</taxon>
        <taxon>Hymenolepididae</taxon>
        <taxon>Rodentolepis</taxon>
    </lineage>
</organism>
<sequence>MDGVVLYQLLKTNKPKVLDFRVALGYSEDRFRVEFPVLSRGFAEKILDRLSYYNVGKTEDSNIMIIDPAAVVYKRPKANDPHDIPMKHFQKFVNSLKSRLTVAQVSVIIS</sequence>
<name>A0A0R3TRF6_RODNA</name>
<dbReference type="EMBL" id="UZAE01012907">
    <property type="protein sequence ID" value="VDO07330.1"/>
    <property type="molecule type" value="Genomic_DNA"/>
</dbReference>
<evidence type="ECO:0000313" key="1">
    <source>
        <dbReference type="EMBL" id="VDO07330.1"/>
    </source>
</evidence>
<reference evidence="3" key="1">
    <citation type="submission" date="2017-02" db="UniProtKB">
        <authorList>
            <consortium name="WormBaseParasite"/>
        </authorList>
    </citation>
    <scope>IDENTIFICATION</scope>
</reference>
<gene>
    <name evidence="1" type="ORF">HNAJ_LOCUS10162</name>
</gene>